<keyword evidence="2" id="KW-1185">Reference proteome</keyword>
<evidence type="ECO:0000313" key="1">
    <source>
        <dbReference type="EMBL" id="KZC11651.1"/>
    </source>
</evidence>
<dbReference type="AlphaFoldDB" id="A0A154PIG6"/>
<dbReference type="Proteomes" id="UP000076502">
    <property type="component" value="Unassembled WGS sequence"/>
</dbReference>
<name>A0A154PIG6_DUFNO</name>
<dbReference type="EMBL" id="KQ434924">
    <property type="protein sequence ID" value="KZC11651.1"/>
    <property type="molecule type" value="Genomic_DNA"/>
</dbReference>
<reference evidence="1 2" key="1">
    <citation type="submission" date="2015-07" db="EMBL/GenBank/DDBJ databases">
        <title>The genome of Dufourea novaeangliae.</title>
        <authorList>
            <person name="Pan H."/>
            <person name="Kapheim K."/>
        </authorList>
    </citation>
    <scope>NUCLEOTIDE SEQUENCE [LARGE SCALE GENOMIC DNA]</scope>
    <source>
        <strain evidence="1">0120121106</strain>
        <tissue evidence="1">Whole body</tissue>
    </source>
</reference>
<evidence type="ECO:0000313" key="2">
    <source>
        <dbReference type="Proteomes" id="UP000076502"/>
    </source>
</evidence>
<accession>A0A154PIG6</accession>
<sequence length="67" mass="7888">MAGKGERIFHRATLRLLARWKTRTEEKRGKNAARRVESFDQDGDRVSGVAMEEKERCIFTRVDFEMN</sequence>
<gene>
    <name evidence="1" type="ORF">WN55_02933</name>
</gene>
<organism evidence="1 2">
    <name type="scientific">Dufourea novaeangliae</name>
    <name type="common">Sweat bee</name>
    <dbReference type="NCBI Taxonomy" id="178035"/>
    <lineage>
        <taxon>Eukaryota</taxon>
        <taxon>Metazoa</taxon>
        <taxon>Ecdysozoa</taxon>
        <taxon>Arthropoda</taxon>
        <taxon>Hexapoda</taxon>
        <taxon>Insecta</taxon>
        <taxon>Pterygota</taxon>
        <taxon>Neoptera</taxon>
        <taxon>Endopterygota</taxon>
        <taxon>Hymenoptera</taxon>
        <taxon>Apocrita</taxon>
        <taxon>Aculeata</taxon>
        <taxon>Apoidea</taxon>
        <taxon>Anthophila</taxon>
        <taxon>Halictidae</taxon>
        <taxon>Rophitinae</taxon>
        <taxon>Dufourea</taxon>
    </lineage>
</organism>
<protein>
    <submittedName>
        <fullName evidence="1">Uncharacterized protein</fullName>
    </submittedName>
</protein>
<proteinExistence type="predicted"/>